<dbReference type="GO" id="GO:0005739">
    <property type="term" value="C:mitochondrion"/>
    <property type="evidence" value="ECO:0007669"/>
    <property type="project" value="TreeGrafter"/>
</dbReference>
<dbReference type="PANTHER" id="PTHR20982:SF3">
    <property type="entry name" value="MITOCHONDRIAL RIBOSOME RECYCLING FACTOR PSEUDO 1"/>
    <property type="match status" value="1"/>
</dbReference>
<evidence type="ECO:0000313" key="8">
    <source>
        <dbReference type="Proteomes" id="UP000053237"/>
    </source>
</evidence>
<dbReference type="GO" id="GO:0006412">
    <property type="term" value="P:translation"/>
    <property type="evidence" value="ECO:0007669"/>
    <property type="project" value="UniProtKB-KW"/>
</dbReference>
<keyword evidence="2" id="KW-0963">Cytoplasm</keyword>
<name>A0A024G0E2_9STRA</name>
<evidence type="ECO:0000256" key="4">
    <source>
        <dbReference type="SAM" id="Coils"/>
    </source>
</evidence>
<dbReference type="PANTHER" id="PTHR20982">
    <property type="entry name" value="RIBOSOME RECYCLING FACTOR"/>
    <property type="match status" value="1"/>
</dbReference>
<dbReference type="Gene3D" id="3.30.450.240">
    <property type="match status" value="1"/>
</dbReference>
<comment type="caution">
    <text evidence="7">The sequence shown here is derived from an EMBL/GenBank/DDBJ whole genome shotgun (WGS) entry which is preliminary data.</text>
</comment>
<feature type="compositionally biased region" description="Basic and acidic residues" evidence="5">
    <location>
        <begin position="755"/>
        <end position="764"/>
    </location>
</feature>
<feature type="coiled-coil region" evidence="4">
    <location>
        <begin position="950"/>
        <end position="1047"/>
    </location>
</feature>
<evidence type="ECO:0000256" key="3">
    <source>
        <dbReference type="ARBA" id="ARBA00022917"/>
    </source>
</evidence>
<dbReference type="Pfam" id="PF09404">
    <property type="entry name" value="C12orf66_like"/>
    <property type="match status" value="2"/>
</dbReference>
<dbReference type="InParanoid" id="A0A024G0E2"/>
<dbReference type="GO" id="GO:0043023">
    <property type="term" value="F:ribosomal large subunit binding"/>
    <property type="evidence" value="ECO:0007669"/>
    <property type="project" value="TreeGrafter"/>
</dbReference>
<keyword evidence="8" id="KW-1185">Reference proteome</keyword>
<dbReference type="InterPro" id="IPR036191">
    <property type="entry name" value="RRF_sf"/>
</dbReference>
<dbReference type="InterPro" id="IPR002661">
    <property type="entry name" value="Ribosome_recyc_fac"/>
</dbReference>
<feature type="region of interest" description="Disordered" evidence="5">
    <location>
        <begin position="751"/>
        <end position="797"/>
    </location>
</feature>
<protein>
    <recommendedName>
        <fullName evidence="6">Ribosome recycling factor domain-containing protein</fullName>
    </recommendedName>
</protein>
<dbReference type="Gene3D" id="1.10.132.20">
    <property type="entry name" value="Ribosome-recycling factor"/>
    <property type="match status" value="1"/>
</dbReference>
<dbReference type="SUPFAM" id="SSF158548">
    <property type="entry name" value="FLJ32549 domain-like"/>
    <property type="match status" value="1"/>
</dbReference>
<comment type="similarity">
    <text evidence="1">Belongs to the RRF family.</text>
</comment>
<keyword evidence="3" id="KW-0648">Protein biosynthesis</keyword>
<dbReference type="InterPro" id="IPR018544">
    <property type="entry name" value="KICS_2"/>
</dbReference>
<dbReference type="InterPro" id="IPR038060">
    <property type="entry name" value="C12orf66-like_central_sf"/>
</dbReference>
<organism evidence="7 8">
    <name type="scientific">Albugo candida</name>
    <dbReference type="NCBI Taxonomy" id="65357"/>
    <lineage>
        <taxon>Eukaryota</taxon>
        <taxon>Sar</taxon>
        <taxon>Stramenopiles</taxon>
        <taxon>Oomycota</taxon>
        <taxon>Peronosporomycetes</taxon>
        <taxon>Albuginales</taxon>
        <taxon>Albuginaceae</taxon>
        <taxon>Albugo</taxon>
    </lineage>
</organism>
<feature type="domain" description="Ribosome recycling factor" evidence="6">
    <location>
        <begin position="1351"/>
        <end position="1509"/>
    </location>
</feature>
<evidence type="ECO:0000313" key="7">
    <source>
        <dbReference type="EMBL" id="CCI40234.1"/>
    </source>
</evidence>
<evidence type="ECO:0000259" key="6">
    <source>
        <dbReference type="Pfam" id="PF01765"/>
    </source>
</evidence>
<evidence type="ECO:0000256" key="2">
    <source>
        <dbReference type="ARBA" id="ARBA00022490"/>
    </source>
</evidence>
<dbReference type="Gene3D" id="1.10.3450.30">
    <property type="match status" value="2"/>
</dbReference>
<dbReference type="InterPro" id="IPR023584">
    <property type="entry name" value="Ribosome_recyc_fac_dom"/>
</dbReference>
<dbReference type="STRING" id="65357.A0A024G0E2"/>
<keyword evidence="4" id="KW-0175">Coiled coil</keyword>
<dbReference type="SUPFAM" id="SSF160651">
    <property type="entry name" value="FLJ32549 C-terminal domain-like"/>
    <property type="match status" value="1"/>
</dbReference>
<evidence type="ECO:0000256" key="1">
    <source>
        <dbReference type="ARBA" id="ARBA00005912"/>
    </source>
</evidence>
<sequence>MLPRMKSASVDLNSSHKNRKQELIYLIGSLEFSNVAEFIKVLDEVAPVFFDLISKFQYRQACTFTTSKIPHILVVAFRLGAACESTYHLMKYLETDYLDSCRIDTMYTTFIHLLRHVAKELHMFMMHPTRSSVSRNCGRDAKIKMNRWGREILHDRSLLATRQRERGAQSNFNVDRAQVEEESRQADTPKESIMLLTGLSQYHWELFAQAAGFFQIRSKMIRIYRSLACPSPRHDYEKLTISLKGLKKEYESFNHPLLGILKISGLREIESIEAAFRCEIMISSCNSVASIVALHELKKVLKKWTAHKNILVRRIVEERSSIGNIYRTRTRTKKGFLWENTASVKLSSESIFCTDAQLYHLGKPGIASKFDPSMICLEGTSSPFKNHSVTENLYVQSIATAASLEMESTSYANSQYIFGSEIQTHRNHDHEDLPFSSSKSPYTLNEANTPSLYSEGKLLCKSVSVGRRESNDFPAFHSTPKPRFHSNDCDFPLRIYQWSHRFFHSLIAKFYIYFAHSLAQQYEIHLEMQAFIKNSSLFQEPPIPTFDQRADLAQSTHNGGVILLLEQSYLEKGKHHTLHSLFSSCEKDSTPSALQRDDQSGNWTAIFVYPSPEILELYWLDLVHQIETKRKHTSISHISFESHNKQQTYNIAQVDRYVYLCVIVENNCQKIKASQKFLEALTQNLQHTNVFQNLEPPTIGPLSVLNSPLAHISMVYQRLRNTAIPKNSNATEILSSNSLVSAYVLARGSGMGNIDRNKTGEKRVASSTNDSDDSGSRSEPLASARNAKDLPKSLSSTEATEQLHTLCEKFAVLTEKVQEETKVRQEAEKEIQRLKKILEQHEFASPCSLLPCSHDTHDMAHEFEAVQDQLRKELRLEKEKNEQLIRRALELEREKKLLLQYHGTIHDSDQSDILHSTEIPLPPPAPPSHDRDGFRRRPGHDNNTFQHKIQETLTVTIKELEQELDRKDHESTSLRKRLERERMRVKQLQAQHREDESQEQRYRVQVDELRSEALEAQNMIVSLRLQVEEKEQQIIQARERDEESTSEIHSLQEINGAMEKRCSMLMRRFDSSTYALKETEELKAQVLDLETENCTLTQTVQELRSLQSQRDQDWKRHFDVLKADKISLESKLSVLKLDLQSATQRNDLLSEWMLVRNGHSLTRDLQEPITASNQRHGTCLTRSRNEFTPSHCQRCAEQNFPVKESNAQTNCSNTFENEHTRIRELMLSDHLSDTLNQIKLYQGGPHDYFHSNSVVLMRSTLIRLSGRCRTVRAQLQCLSLVRLPMRVISTHSVNNIQLQTPQQLLCPAQQHVRTFAKTKKQNKSPESEEFDAEELKAKSRRNMNGAILNFTRQLSQMRPGKADGGIFDTVHVQAYGQSVPLPQLAQIAVTGAYSLSVNVYDQSLLQEVKKTIANVNACYSIREEISSLVVTLPKMSKETRIELSKSVKKQAEQARSHVRRVRQDSMNTLKKSKEIAEDDVKEMKDAIQKLTDQCILEIDALLEKKEKDLVAM</sequence>
<dbReference type="SUPFAM" id="SSF55194">
    <property type="entry name" value="Ribosome recycling factor, RRF"/>
    <property type="match status" value="1"/>
</dbReference>
<feature type="coiled-coil region" evidence="4">
    <location>
        <begin position="1466"/>
        <end position="1493"/>
    </location>
</feature>
<feature type="coiled-coil region" evidence="4">
    <location>
        <begin position="810"/>
        <end position="901"/>
    </location>
</feature>
<dbReference type="Pfam" id="PF01765">
    <property type="entry name" value="RRF"/>
    <property type="match status" value="1"/>
</dbReference>
<dbReference type="Proteomes" id="UP000053237">
    <property type="component" value="Unassembled WGS sequence"/>
</dbReference>
<gene>
    <name evidence="7" type="ORF">BN9_010180</name>
</gene>
<dbReference type="OrthoDB" id="407355at2759"/>
<reference evidence="7 8" key="1">
    <citation type="submission" date="2012-05" db="EMBL/GenBank/DDBJ databases">
        <title>Recombination and specialization in a pathogen metapopulation.</title>
        <authorList>
            <person name="Gardiner A."/>
            <person name="Kemen E."/>
            <person name="Schultz-Larsen T."/>
            <person name="MacLean D."/>
            <person name="Van Oosterhout C."/>
            <person name="Jones J.D.G."/>
        </authorList>
    </citation>
    <scope>NUCLEOTIDE SEQUENCE [LARGE SCALE GENOMIC DNA]</scope>
    <source>
        <strain evidence="7 8">Ac Nc2</strain>
    </source>
</reference>
<evidence type="ECO:0000256" key="5">
    <source>
        <dbReference type="SAM" id="MobiDB-lite"/>
    </source>
</evidence>
<dbReference type="Gene3D" id="3.30.1360.40">
    <property type="match status" value="1"/>
</dbReference>
<feature type="region of interest" description="Disordered" evidence="5">
    <location>
        <begin position="914"/>
        <end position="947"/>
    </location>
</feature>
<dbReference type="EMBL" id="CAIX01000007">
    <property type="protein sequence ID" value="CCI40234.1"/>
    <property type="molecule type" value="Genomic_DNA"/>
</dbReference>
<dbReference type="FunFam" id="1.10.132.20:FF:000001">
    <property type="entry name" value="Ribosome-recycling factor"/>
    <property type="match status" value="1"/>
</dbReference>
<accession>A0A024G0E2</accession>
<proteinExistence type="inferred from homology"/>
<feature type="region of interest" description="Disordered" evidence="5">
    <location>
        <begin position="166"/>
        <end position="185"/>
    </location>
</feature>